<reference evidence="1 2" key="1">
    <citation type="journal article" date="2019" name="Nat. Med.">
        <title>A library of human gut bacterial isolates paired with longitudinal multiomics data enables mechanistic microbiome research.</title>
        <authorList>
            <person name="Poyet M."/>
            <person name="Groussin M."/>
            <person name="Gibbons S.M."/>
            <person name="Avila-Pacheco J."/>
            <person name="Jiang X."/>
            <person name="Kearney S.M."/>
            <person name="Perrotta A.R."/>
            <person name="Berdy B."/>
            <person name="Zhao S."/>
            <person name="Lieberman T.D."/>
            <person name="Swanson P.K."/>
            <person name="Smith M."/>
            <person name="Roesemann S."/>
            <person name="Alexander J.E."/>
            <person name="Rich S.A."/>
            <person name="Livny J."/>
            <person name="Vlamakis H."/>
            <person name="Clish C."/>
            <person name="Bullock K."/>
            <person name="Deik A."/>
            <person name="Scott J."/>
            <person name="Pierce K.A."/>
            <person name="Xavier R.J."/>
            <person name="Alm E.J."/>
        </authorList>
    </citation>
    <scope>NUCLEOTIDE SEQUENCE [LARGE SCALE GENOMIC DNA]</scope>
    <source>
        <strain evidence="1 2">BIOML-A73</strain>
    </source>
</reference>
<proteinExistence type="predicted"/>
<organism evidence="1 2">
    <name type="scientific">Bacteroides xylanisolvens</name>
    <dbReference type="NCBI Taxonomy" id="371601"/>
    <lineage>
        <taxon>Bacteria</taxon>
        <taxon>Pseudomonadati</taxon>
        <taxon>Bacteroidota</taxon>
        <taxon>Bacteroidia</taxon>
        <taxon>Bacteroidales</taxon>
        <taxon>Bacteroidaceae</taxon>
        <taxon>Bacteroides</taxon>
    </lineage>
</organism>
<gene>
    <name evidence="1" type="ORF">GA560_01595</name>
</gene>
<dbReference type="EMBL" id="WDER01000002">
    <property type="protein sequence ID" value="KAB6086902.1"/>
    <property type="molecule type" value="Genomic_DNA"/>
</dbReference>
<evidence type="ECO:0008006" key="3">
    <source>
        <dbReference type="Google" id="ProtNLM"/>
    </source>
</evidence>
<name>A0A4Q5DMY5_9BACE</name>
<dbReference type="InterPro" id="IPR027417">
    <property type="entry name" value="P-loop_NTPase"/>
</dbReference>
<accession>A0A4Q5DMY5</accession>
<dbReference type="Proteomes" id="UP000474077">
    <property type="component" value="Unassembled WGS sequence"/>
</dbReference>
<protein>
    <recommendedName>
        <fullName evidence="3">DEAD/DEAH box helicase</fullName>
    </recommendedName>
</protein>
<dbReference type="AlphaFoldDB" id="A0A4Q5DMY5"/>
<evidence type="ECO:0000313" key="2">
    <source>
        <dbReference type="Proteomes" id="UP000474077"/>
    </source>
</evidence>
<evidence type="ECO:0000313" key="1">
    <source>
        <dbReference type="EMBL" id="KAB6086902.1"/>
    </source>
</evidence>
<dbReference type="RefSeq" id="WP_049702624.1">
    <property type="nucleotide sequence ID" value="NZ_JABFIB010000010.1"/>
</dbReference>
<sequence>MNTINNITFDDNQLPDSRYEILFCTGIPKSFEDGHPSMIQIINGADVNCENVDLKCKVNWLEKNKVIESISFMMPRDDAHLKDVFTTSPYGLIKKNRTGIGATTLELDSPRNSIVVVPTRTLAYSKAVNSRIEGDENKYKILYVGGKITGFNPPKIPTYLADSSIKYKKFIVVANSLPSLLNIIGKENYKDYFLMVDEIDSYQYDCSYRPEMEDVIDYYFQFPPTQRCLVSATVSRFSNKLIEDEPVINVEFNEPLPRNIRLIHTDDTNIRVKKSIEDIISTHPNDKILVAYNSISNCGYIINSLADELKTDCAMLCSTKNESTVEHYSDITDNQLPQKISFMTCTYFVGIDITERFHLITVINSKKFHTVLSVDKLQQIAGRCRSSEGLLSETIIYSTKESTNNLNPNDVCNEALIDAKQLIHFGKLYSTLKYKFPTTDIFRNEIDTTEFIRKTARSYHGTKPVQILRQDIHGDLMPSFFNIDYIRIQIELLKNLYSQAPHLMDKLIVEGHNIEYQNLQEQERITDAVIEETDAQTLLSNESQRDELITLLREETTLEGRERTANTLRTQCSSANRIFLEHFIELHKYVPFETLIDKLVLYNKASEYKKLRNYVLFWALEESHSIKVTMRQNLPLNETYTGEELAARFNTISGLLGLGELSSRQAIPFLKEFCKLSTRTTKRVNNTPTGAYKILSYNPFGLNVEPLQHIPATKDMRKEFIF</sequence>
<dbReference type="SUPFAM" id="SSF52540">
    <property type="entry name" value="P-loop containing nucleoside triphosphate hydrolases"/>
    <property type="match status" value="1"/>
</dbReference>
<comment type="caution">
    <text evidence="1">The sequence shown here is derived from an EMBL/GenBank/DDBJ whole genome shotgun (WGS) entry which is preliminary data.</text>
</comment>